<feature type="transmembrane region" description="Helical" evidence="1">
    <location>
        <begin position="12"/>
        <end position="36"/>
    </location>
</feature>
<keyword evidence="1" id="KW-0472">Membrane</keyword>
<feature type="transmembrane region" description="Helical" evidence="1">
    <location>
        <begin position="48"/>
        <end position="69"/>
    </location>
</feature>
<gene>
    <name evidence="2" type="ORF">T9R20_05385</name>
</gene>
<accession>A0ABZ0VCM5</accession>
<feature type="transmembrane region" description="Helical" evidence="1">
    <location>
        <begin position="81"/>
        <end position="100"/>
    </location>
</feature>
<evidence type="ECO:0000313" key="2">
    <source>
        <dbReference type="EMBL" id="WQB71396.1"/>
    </source>
</evidence>
<evidence type="ECO:0000313" key="3">
    <source>
        <dbReference type="Proteomes" id="UP001324533"/>
    </source>
</evidence>
<name>A0ABZ0VCM5_9MICO</name>
<sequence length="145" mass="15141">MSAPPSDTVRRGVVLTIVVVVVYIVAFADVALGILVLLSRYDVPADDVLIVSLLGAGIVLFGLLMVALASALARGSRLARALLTGYVSLLVVLQLVTIFSTDDWDVPATVQVLVQVVAVVLVWVPPASRYFTARSARPVGAGTAA</sequence>
<feature type="transmembrane region" description="Helical" evidence="1">
    <location>
        <begin position="106"/>
        <end position="124"/>
    </location>
</feature>
<organism evidence="2 3">
    <name type="scientific">Microbacterium invictum</name>
    <dbReference type="NCBI Taxonomy" id="515415"/>
    <lineage>
        <taxon>Bacteria</taxon>
        <taxon>Bacillati</taxon>
        <taxon>Actinomycetota</taxon>
        <taxon>Actinomycetes</taxon>
        <taxon>Micrococcales</taxon>
        <taxon>Microbacteriaceae</taxon>
        <taxon>Microbacterium</taxon>
    </lineage>
</organism>
<dbReference type="RefSeq" id="WP_322411512.1">
    <property type="nucleotide sequence ID" value="NZ_CP139779.1"/>
</dbReference>
<keyword evidence="3" id="KW-1185">Reference proteome</keyword>
<protein>
    <recommendedName>
        <fullName evidence="4">Histidine kinase</fullName>
    </recommendedName>
</protein>
<evidence type="ECO:0008006" key="4">
    <source>
        <dbReference type="Google" id="ProtNLM"/>
    </source>
</evidence>
<keyword evidence="1" id="KW-1133">Transmembrane helix</keyword>
<proteinExistence type="predicted"/>
<keyword evidence="1" id="KW-0812">Transmembrane</keyword>
<reference evidence="2 3" key="1">
    <citation type="submission" date="2023-06" db="EMBL/GenBank/DDBJ databases">
        <title>Rock-solubilizing bacteria, Microbacterium invictum, promotes re-establishment of vegetation in rocky wasteland by accelerating rock bio-weathering and reshaping soil bacterial community.</title>
        <authorList>
            <person name="Liu C."/>
        </authorList>
    </citation>
    <scope>NUCLEOTIDE SEQUENCE [LARGE SCALE GENOMIC DNA]</scope>
    <source>
        <strain evidence="2 3">X-18</strain>
    </source>
</reference>
<dbReference type="EMBL" id="CP139779">
    <property type="protein sequence ID" value="WQB71396.1"/>
    <property type="molecule type" value="Genomic_DNA"/>
</dbReference>
<evidence type="ECO:0000256" key="1">
    <source>
        <dbReference type="SAM" id="Phobius"/>
    </source>
</evidence>
<dbReference type="Proteomes" id="UP001324533">
    <property type="component" value="Chromosome"/>
</dbReference>